<keyword evidence="1 3" id="KW-0378">Hydrolase</keyword>
<reference evidence="3" key="1">
    <citation type="journal article" date="2020" name="mSystems">
        <title>Genome- and Community-Level Interaction Insights into Carbon Utilization and Element Cycling Functions of Hydrothermarchaeota in Hydrothermal Sediment.</title>
        <authorList>
            <person name="Zhou Z."/>
            <person name="Liu Y."/>
            <person name="Xu W."/>
            <person name="Pan J."/>
            <person name="Luo Z.H."/>
            <person name="Li M."/>
        </authorList>
    </citation>
    <scope>NUCLEOTIDE SEQUENCE [LARGE SCALE GENOMIC DNA]</scope>
    <source>
        <strain evidence="3">HyVt-19</strain>
    </source>
</reference>
<dbReference type="Proteomes" id="UP000886355">
    <property type="component" value="Unassembled WGS sequence"/>
</dbReference>
<gene>
    <name evidence="3" type="ORF">ENG14_01595</name>
</gene>
<dbReference type="CDD" id="cd00431">
    <property type="entry name" value="cysteine_hydrolases"/>
    <property type="match status" value="1"/>
</dbReference>
<dbReference type="Pfam" id="PF00857">
    <property type="entry name" value="Isochorismatase"/>
    <property type="match status" value="1"/>
</dbReference>
<dbReference type="InterPro" id="IPR036380">
    <property type="entry name" value="Isochorismatase-like_sf"/>
</dbReference>
<dbReference type="InterPro" id="IPR050272">
    <property type="entry name" value="Isochorismatase-like_hydrls"/>
</dbReference>
<evidence type="ECO:0000313" key="3">
    <source>
        <dbReference type="EMBL" id="HDL89578.1"/>
    </source>
</evidence>
<accession>A0A7C1AVE9</accession>
<dbReference type="SUPFAM" id="SSF52499">
    <property type="entry name" value="Isochorismatase-like hydrolases"/>
    <property type="match status" value="1"/>
</dbReference>
<dbReference type="AlphaFoldDB" id="A0A7C1AVE9"/>
<evidence type="ECO:0000259" key="2">
    <source>
        <dbReference type="Pfam" id="PF00857"/>
    </source>
</evidence>
<dbReference type="PANTHER" id="PTHR43540:SF6">
    <property type="entry name" value="ISOCHORISMATASE-LIKE DOMAIN-CONTAINING PROTEIN"/>
    <property type="match status" value="1"/>
</dbReference>
<dbReference type="InterPro" id="IPR000868">
    <property type="entry name" value="Isochorismatase-like_dom"/>
</dbReference>
<organism evidence="3">
    <name type="scientific">Thermodesulforhabdus norvegica</name>
    <dbReference type="NCBI Taxonomy" id="39841"/>
    <lineage>
        <taxon>Bacteria</taxon>
        <taxon>Pseudomonadati</taxon>
        <taxon>Thermodesulfobacteriota</taxon>
        <taxon>Syntrophobacteria</taxon>
        <taxon>Syntrophobacterales</taxon>
        <taxon>Thermodesulforhabdaceae</taxon>
        <taxon>Thermodesulforhabdus</taxon>
    </lineage>
</organism>
<comment type="caution">
    <text evidence="3">The sequence shown here is derived from an EMBL/GenBank/DDBJ whole genome shotgun (WGS) entry which is preliminary data.</text>
</comment>
<proteinExistence type="predicted"/>
<evidence type="ECO:0000256" key="1">
    <source>
        <dbReference type="ARBA" id="ARBA00022801"/>
    </source>
</evidence>
<protein>
    <submittedName>
        <fullName evidence="3">Cysteine hydrolase</fullName>
    </submittedName>
</protein>
<dbReference type="PANTHER" id="PTHR43540">
    <property type="entry name" value="PEROXYUREIDOACRYLATE/UREIDOACRYLATE AMIDOHYDROLASE-RELATED"/>
    <property type="match status" value="1"/>
</dbReference>
<name>A0A7C1AVE9_9BACT</name>
<feature type="domain" description="Isochorismatase-like" evidence="2">
    <location>
        <begin position="4"/>
        <end position="165"/>
    </location>
</feature>
<dbReference type="GO" id="GO:0016787">
    <property type="term" value="F:hydrolase activity"/>
    <property type="evidence" value="ECO:0007669"/>
    <property type="project" value="UniProtKB-KW"/>
</dbReference>
<dbReference type="Gene3D" id="3.40.50.850">
    <property type="entry name" value="Isochorismatase-like"/>
    <property type="match status" value="1"/>
</dbReference>
<sequence>MKPALIIVDLLKDTFDKMPDSYIVKESKEFLPALNEFIDFFHDKNWPVVFACDSFLKEDFLFRGGMKPHSLRGTKGSEPVDELHRKPEDHVVWKRRFSAFFKTDLDQTLRTLGVDTVFVSGIATHVCVLTTLLDAISHDFHAILMHECCAAHTHEAHQAVLTAYAKTPLFPLLRVVDNDECWKILKEEANHQS</sequence>
<dbReference type="EMBL" id="DQZW01000077">
    <property type="protein sequence ID" value="HDL89578.1"/>
    <property type="molecule type" value="Genomic_DNA"/>
</dbReference>